<dbReference type="AlphaFoldDB" id="L8JPN8"/>
<evidence type="ECO:0000313" key="3">
    <source>
        <dbReference type="Proteomes" id="UP000011135"/>
    </source>
</evidence>
<keyword evidence="1" id="KW-0472">Membrane</keyword>
<evidence type="ECO:0000313" key="2">
    <source>
        <dbReference type="EMBL" id="ELR69332.1"/>
    </source>
</evidence>
<dbReference type="RefSeq" id="WP_009582275.1">
    <property type="nucleotide sequence ID" value="NZ_AMZN01000074.1"/>
</dbReference>
<dbReference type="EMBL" id="AMZN01000074">
    <property type="protein sequence ID" value="ELR69332.1"/>
    <property type="molecule type" value="Genomic_DNA"/>
</dbReference>
<reference evidence="2 3" key="1">
    <citation type="submission" date="2012-12" db="EMBL/GenBank/DDBJ databases">
        <title>Genome assembly of Fulvivirga imtechensis AK7.</title>
        <authorList>
            <person name="Nupur N."/>
            <person name="Khatri I."/>
            <person name="Kumar R."/>
            <person name="Subramanian S."/>
            <person name="Pinnaka A."/>
        </authorList>
    </citation>
    <scope>NUCLEOTIDE SEQUENCE [LARGE SCALE GENOMIC DNA]</scope>
    <source>
        <strain evidence="2 3">AK7</strain>
    </source>
</reference>
<evidence type="ECO:0000256" key="1">
    <source>
        <dbReference type="SAM" id="Phobius"/>
    </source>
</evidence>
<dbReference type="PANTHER" id="PTHR37309:SF1">
    <property type="entry name" value="SLR0284 PROTEIN"/>
    <property type="match status" value="1"/>
</dbReference>
<accession>L8JPN8</accession>
<dbReference type="PANTHER" id="PTHR37309">
    <property type="entry name" value="SLR0284 PROTEIN"/>
    <property type="match status" value="1"/>
</dbReference>
<feature type="transmembrane region" description="Helical" evidence="1">
    <location>
        <begin position="89"/>
        <end position="106"/>
    </location>
</feature>
<dbReference type="STRING" id="1237149.C900_05112"/>
<dbReference type="Pfam" id="PF04020">
    <property type="entry name" value="Phage_holin_4_2"/>
    <property type="match status" value="1"/>
</dbReference>
<dbReference type="InterPro" id="IPR007165">
    <property type="entry name" value="Phage_holin_4_2"/>
</dbReference>
<keyword evidence="1" id="KW-1133">Transmembrane helix</keyword>
<name>L8JPN8_9BACT</name>
<organism evidence="2 3">
    <name type="scientific">Fulvivirga imtechensis AK7</name>
    <dbReference type="NCBI Taxonomy" id="1237149"/>
    <lineage>
        <taxon>Bacteria</taxon>
        <taxon>Pseudomonadati</taxon>
        <taxon>Bacteroidota</taxon>
        <taxon>Cytophagia</taxon>
        <taxon>Cytophagales</taxon>
        <taxon>Fulvivirgaceae</taxon>
        <taxon>Fulvivirga</taxon>
    </lineage>
</organism>
<gene>
    <name evidence="2" type="ORF">C900_05112</name>
</gene>
<sequence>MNFLIKLLLSAIAVVITAYLLPGVDISGFLAAILVAAFLSFLNAIVRPVLVILTIPITIVTLGLFLLVINAIIILIADAIIPGFDVNGFWWALLFSIILAIVNSVFESLSKKERDRN</sequence>
<dbReference type="PATRIC" id="fig|1237149.3.peg.4579"/>
<protein>
    <submittedName>
        <fullName evidence="2">Putative membrane protein</fullName>
    </submittedName>
</protein>
<feature type="transmembrane region" description="Helical" evidence="1">
    <location>
        <begin position="28"/>
        <end position="46"/>
    </location>
</feature>
<dbReference type="OrthoDB" id="6402664at2"/>
<proteinExistence type="predicted"/>
<feature type="transmembrane region" description="Helical" evidence="1">
    <location>
        <begin position="53"/>
        <end position="77"/>
    </location>
</feature>
<dbReference type="Proteomes" id="UP000011135">
    <property type="component" value="Unassembled WGS sequence"/>
</dbReference>
<comment type="caution">
    <text evidence="2">The sequence shown here is derived from an EMBL/GenBank/DDBJ whole genome shotgun (WGS) entry which is preliminary data.</text>
</comment>
<keyword evidence="3" id="KW-1185">Reference proteome</keyword>
<dbReference type="eggNOG" id="COG1950">
    <property type="taxonomic scope" value="Bacteria"/>
</dbReference>
<keyword evidence="1" id="KW-0812">Transmembrane</keyword>